<evidence type="ECO:0000256" key="1">
    <source>
        <dbReference type="ARBA" id="ARBA00004496"/>
    </source>
</evidence>
<dbReference type="Proteomes" id="UP000254575">
    <property type="component" value="Unassembled WGS sequence"/>
</dbReference>
<comment type="similarity">
    <text evidence="2 5">Belongs to the RecX family.</text>
</comment>
<organism evidence="8 9">
    <name type="scientific">Suttonella indologenes</name>
    <dbReference type="NCBI Taxonomy" id="13276"/>
    <lineage>
        <taxon>Bacteria</taxon>
        <taxon>Pseudomonadati</taxon>
        <taxon>Pseudomonadota</taxon>
        <taxon>Gammaproteobacteria</taxon>
        <taxon>Cardiobacteriales</taxon>
        <taxon>Cardiobacteriaceae</taxon>
        <taxon>Suttonella</taxon>
    </lineage>
</organism>
<accession>A0A380MTJ1</accession>
<evidence type="ECO:0000256" key="5">
    <source>
        <dbReference type="HAMAP-Rule" id="MF_01114"/>
    </source>
</evidence>
<dbReference type="Pfam" id="PF02631">
    <property type="entry name" value="RecX_HTH2"/>
    <property type="match status" value="1"/>
</dbReference>
<proteinExistence type="inferred from homology"/>
<feature type="domain" description="RecX third three-helical" evidence="7">
    <location>
        <begin position="98"/>
        <end position="142"/>
    </location>
</feature>
<dbReference type="HAMAP" id="MF_01114">
    <property type="entry name" value="RecX"/>
    <property type="match status" value="1"/>
</dbReference>
<dbReference type="Gene3D" id="1.10.10.10">
    <property type="entry name" value="Winged helix-like DNA-binding domain superfamily/Winged helix DNA-binding domain"/>
    <property type="match status" value="3"/>
</dbReference>
<feature type="domain" description="RecX second three-helical" evidence="6">
    <location>
        <begin position="55"/>
        <end position="95"/>
    </location>
</feature>
<evidence type="ECO:0000313" key="8">
    <source>
        <dbReference type="EMBL" id="SUO95875.1"/>
    </source>
</evidence>
<sequence length="151" mass="17062">MTTSDLASAFEAQCLQALSRREHSKGELLAKKAAELDEESAVAVIEGLAERGWQSDWRYCQSYVRSKSNSGNGALKIKQGLQRSGISAEMLREALEEIDWFALAAQVYAKKYPQTTKDRAERAKRQRFMVQRGFSFEEIRHAESCAEHEDG</sequence>
<dbReference type="InterPro" id="IPR053925">
    <property type="entry name" value="RecX_HTH_3rd"/>
</dbReference>
<keyword evidence="4 5" id="KW-0963">Cytoplasm</keyword>
<evidence type="ECO:0000256" key="2">
    <source>
        <dbReference type="ARBA" id="ARBA00009695"/>
    </source>
</evidence>
<reference evidence="8 9" key="1">
    <citation type="submission" date="2018-06" db="EMBL/GenBank/DDBJ databases">
        <authorList>
            <consortium name="Pathogen Informatics"/>
            <person name="Doyle S."/>
        </authorList>
    </citation>
    <scope>NUCLEOTIDE SEQUENCE [LARGE SCALE GENOMIC DNA]</scope>
    <source>
        <strain evidence="8 9">NCTC10717</strain>
    </source>
</reference>
<dbReference type="InterPro" id="IPR003783">
    <property type="entry name" value="Regulatory_RecX"/>
</dbReference>
<dbReference type="EMBL" id="UHIA01000004">
    <property type="protein sequence ID" value="SUO95875.1"/>
    <property type="molecule type" value="Genomic_DNA"/>
</dbReference>
<dbReference type="InterPro" id="IPR036388">
    <property type="entry name" value="WH-like_DNA-bd_sf"/>
</dbReference>
<name>A0A380MTJ1_9GAMM</name>
<dbReference type="AlphaFoldDB" id="A0A380MTJ1"/>
<evidence type="ECO:0000256" key="3">
    <source>
        <dbReference type="ARBA" id="ARBA00018111"/>
    </source>
</evidence>
<dbReference type="RefSeq" id="WP_245888025.1">
    <property type="nucleotide sequence ID" value="NZ_UHIA01000004.1"/>
</dbReference>
<gene>
    <name evidence="5 8" type="primary">recX</name>
    <name evidence="8" type="ORF">NCTC10717_00769</name>
</gene>
<evidence type="ECO:0000259" key="7">
    <source>
        <dbReference type="Pfam" id="PF21981"/>
    </source>
</evidence>
<keyword evidence="9" id="KW-1185">Reference proteome</keyword>
<dbReference type="PANTHER" id="PTHR33602:SF1">
    <property type="entry name" value="REGULATORY PROTEIN RECX FAMILY PROTEIN"/>
    <property type="match status" value="1"/>
</dbReference>
<dbReference type="GO" id="GO:0005737">
    <property type="term" value="C:cytoplasm"/>
    <property type="evidence" value="ECO:0007669"/>
    <property type="project" value="UniProtKB-SubCell"/>
</dbReference>
<dbReference type="InterPro" id="IPR053924">
    <property type="entry name" value="RecX_HTH_2nd"/>
</dbReference>
<dbReference type="Pfam" id="PF21981">
    <property type="entry name" value="RecX_HTH3"/>
    <property type="match status" value="1"/>
</dbReference>
<evidence type="ECO:0000256" key="4">
    <source>
        <dbReference type="ARBA" id="ARBA00022490"/>
    </source>
</evidence>
<comment type="function">
    <text evidence="5">Modulates RecA activity.</text>
</comment>
<evidence type="ECO:0000259" key="6">
    <source>
        <dbReference type="Pfam" id="PF02631"/>
    </source>
</evidence>
<dbReference type="PANTHER" id="PTHR33602">
    <property type="entry name" value="REGULATORY PROTEIN RECX FAMILY PROTEIN"/>
    <property type="match status" value="1"/>
</dbReference>
<evidence type="ECO:0000313" key="9">
    <source>
        <dbReference type="Proteomes" id="UP000254575"/>
    </source>
</evidence>
<comment type="subcellular location">
    <subcellularLocation>
        <location evidence="1 5">Cytoplasm</location>
    </subcellularLocation>
</comment>
<dbReference type="GO" id="GO:0006282">
    <property type="term" value="P:regulation of DNA repair"/>
    <property type="evidence" value="ECO:0007669"/>
    <property type="project" value="UniProtKB-UniRule"/>
</dbReference>
<protein>
    <recommendedName>
        <fullName evidence="3 5">Regulatory protein RecX</fullName>
    </recommendedName>
</protein>